<accession>A0A0F2BQG6</accession>
<feature type="chain" id="PRO_5007401939" evidence="2">
    <location>
        <begin position="24"/>
        <end position="180"/>
    </location>
</feature>
<feature type="signal peptide" evidence="2">
    <location>
        <begin position="1"/>
        <end position="23"/>
    </location>
</feature>
<reference evidence="4 5" key="1">
    <citation type="submission" date="2015-02" db="EMBL/GenBank/DDBJ databases">
        <title>Mycoplasma mycoides subsp. mycoides strain:B237 Genome sequencing.</title>
        <authorList>
            <person name="Fischer A."/>
            <person name="Santana-Cruz I."/>
            <person name="Schieck E."/>
            <person name="Gourle H."/>
            <person name="Lambert M."/>
            <person name="Nadendla S."/>
            <person name="Miller R.A."/>
            <person name="Weber J."/>
            <person name="Bongcam-Rudloff E."/>
            <person name="Vashee S."/>
            <person name="Frey J."/>
            <person name="Jores J."/>
        </authorList>
    </citation>
    <scope>NUCLEOTIDE SEQUENCE [LARGE SCALE GENOMIC DNA]</scope>
    <source>
        <strain evidence="4 5">B237</strain>
    </source>
</reference>
<evidence type="ECO:0000256" key="2">
    <source>
        <dbReference type="SAM" id="SignalP"/>
    </source>
</evidence>
<proteinExistence type="predicted"/>
<keyword evidence="1" id="KW-0472">Membrane</keyword>
<keyword evidence="1" id="KW-0812">Transmembrane</keyword>
<dbReference type="EMBL" id="LAEW01000001">
    <property type="protein sequence ID" value="KJQ45765.1"/>
    <property type="molecule type" value="Genomic_DNA"/>
</dbReference>
<keyword evidence="1" id="KW-1133">Transmembrane helix</keyword>
<dbReference type="RefSeq" id="WP_015545508.1">
    <property type="nucleotide sequence ID" value="NZ_CP010267.1"/>
</dbReference>
<keyword evidence="2" id="KW-0732">Signal</keyword>
<name>A0A0F2BQG6_MYCMY</name>
<evidence type="ECO:0000313" key="5">
    <source>
        <dbReference type="Proteomes" id="UP000033624"/>
    </source>
</evidence>
<feature type="transmembrane region" description="Helical" evidence="1">
    <location>
        <begin position="117"/>
        <end position="135"/>
    </location>
</feature>
<dbReference type="EMBL" id="LAEW01000001">
    <property type="protein sequence ID" value="KJQ46128.1"/>
    <property type="molecule type" value="Genomic_DNA"/>
</dbReference>
<protein>
    <submittedName>
        <fullName evidence="4">Peptidase, S41 family</fullName>
    </submittedName>
</protein>
<dbReference type="AlphaFoldDB" id="A0A0F2BQG6"/>
<sequence>MKITTILSSLFLSSSLSSTPVLTNSFINTTTNKIQTKEFNLDNLTIKNNRTSKKIQAFLHNDVFYTSINELESITNTKELLINLKGLLNNQILIHQNKIKEYQLELKKTNKKILNKLWLWWLLPIIGMFIFFIIYNTRLQNPYYANQLVDIKVKITDLDIKNIYIDKLLEEINSSIKLEF</sequence>
<dbReference type="KEGG" id="mmyi:mycmycITA_00119"/>
<dbReference type="KEGG" id="mmyi:mycmycITA_00114"/>
<dbReference type="Proteomes" id="UP000033624">
    <property type="component" value="Unassembled WGS sequence"/>
</dbReference>
<evidence type="ECO:0000313" key="4">
    <source>
        <dbReference type="EMBL" id="KJQ46128.1"/>
    </source>
</evidence>
<gene>
    <name evidence="3" type="ORF">TS59_0120</name>
    <name evidence="4" type="ORF">TS59_0125</name>
</gene>
<organism evidence="4 5">
    <name type="scientific">Mycoplasma mycoides subsp. mycoides</name>
    <dbReference type="NCBI Taxonomy" id="2103"/>
    <lineage>
        <taxon>Bacteria</taxon>
        <taxon>Bacillati</taxon>
        <taxon>Mycoplasmatota</taxon>
        <taxon>Mollicutes</taxon>
        <taxon>Mycoplasmataceae</taxon>
        <taxon>Mycoplasma</taxon>
    </lineage>
</organism>
<evidence type="ECO:0000313" key="3">
    <source>
        <dbReference type="EMBL" id="KJQ45765.1"/>
    </source>
</evidence>
<evidence type="ECO:0000256" key="1">
    <source>
        <dbReference type="SAM" id="Phobius"/>
    </source>
</evidence>
<comment type="caution">
    <text evidence="4">The sequence shown here is derived from an EMBL/GenBank/DDBJ whole genome shotgun (WGS) entry which is preliminary data.</text>
</comment>